<dbReference type="InterPro" id="IPR036691">
    <property type="entry name" value="Endo/exonu/phosph_ase_sf"/>
</dbReference>
<dbReference type="PANTHER" id="PTHR47027">
    <property type="entry name" value="REVERSE TRANSCRIPTASE DOMAIN-CONTAINING PROTEIN"/>
    <property type="match status" value="1"/>
</dbReference>
<dbReference type="GO" id="GO:0071897">
    <property type="term" value="P:DNA biosynthetic process"/>
    <property type="evidence" value="ECO:0007669"/>
    <property type="project" value="UniProtKB-ARBA"/>
</dbReference>
<name>A0A6G0Z609_APHCR</name>
<organism evidence="2 3">
    <name type="scientific">Aphis craccivora</name>
    <name type="common">Cowpea aphid</name>
    <dbReference type="NCBI Taxonomy" id="307492"/>
    <lineage>
        <taxon>Eukaryota</taxon>
        <taxon>Metazoa</taxon>
        <taxon>Ecdysozoa</taxon>
        <taxon>Arthropoda</taxon>
        <taxon>Hexapoda</taxon>
        <taxon>Insecta</taxon>
        <taxon>Pterygota</taxon>
        <taxon>Neoptera</taxon>
        <taxon>Paraneoptera</taxon>
        <taxon>Hemiptera</taxon>
        <taxon>Sternorrhyncha</taxon>
        <taxon>Aphidomorpha</taxon>
        <taxon>Aphidoidea</taxon>
        <taxon>Aphididae</taxon>
        <taxon>Aphidini</taxon>
        <taxon>Aphis</taxon>
        <taxon>Aphis</taxon>
    </lineage>
</organism>
<evidence type="ECO:0000313" key="2">
    <source>
        <dbReference type="EMBL" id="KAF0766143.1"/>
    </source>
</evidence>
<sequence>MHSINLAVICTYAPTENSHEETKDTLNEQLEHTYDSIPRYYTKIIVVDLNAQVIFISSTRLPKKDIYKHTWTSPGGRFSCQIYHVIIDKRYKSSITYVRSYRDADAATDHYLVISDFKVKLSAIWSSAKPKGIEQIDVDSLKNEETRKRNEEKIEEKLKCVDNCKEEQIDEKWKRLKDTVTQIPESVVQTKQRMKIKPQFNELLNKILRREKRIAEITRIEEIEKYRGNLREFYKHSKTFKIENISNTQFVEDEEEEIITSTEKIVEKYKEYFEKLLYNIAVSNVEINKENILYYTVELELWKAGGSELKIQILKLIQQIWKEERITEDLHMIFVDYKQAYDSIIRKELWRTLAYLGISKKLIILIQMCNTDTYSRIKLKNISSHTFKIENGLRQGDAMSPVLFNLALERVIRKVPRTKDLTLKDGNIILACADDIVIIEKTQEEVKKSNDRNDKSRGNQEEQKWKIRSNNELSAMFKRENVVQFVRSTRLECMGHMWRADGRLLKKVLSEETEGTRPRRRWMDSVLETMIELMQSREINWDMAKNRGKWKDLISAAKILKGL</sequence>
<dbReference type="Pfam" id="PF00078">
    <property type="entry name" value="RVT_1"/>
    <property type="match status" value="1"/>
</dbReference>
<dbReference type="OrthoDB" id="6627741at2759"/>
<dbReference type="AlphaFoldDB" id="A0A6G0Z609"/>
<dbReference type="Proteomes" id="UP000478052">
    <property type="component" value="Unassembled WGS sequence"/>
</dbReference>
<dbReference type="InterPro" id="IPR043502">
    <property type="entry name" value="DNA/RNA_pol_sf"/>
</dbReference>
<proteinExistence type="predicted"/>
<dbReference type="Gene3D" id="3.60.10.10">
    <property type="entry name" value="Endonuclease/exonuclease/phosphatase"/>
    <property type="match status" value="1"/>
</dbReference>
<keyword evidence="3" id="KW-1185">Reference proteome</keyword>
<dbReference type="PROSITE" id="PS50878">
    <property type="entry name" value="RT_POL"/>
    <property type="match status" value="1"/>
</dbReference>
<evidence type="ECO:0000259" key="1">
    <source>
        <dbReference type="PROSITE" id="PS50878"/>
    </source>
</evidence>
<comment type="caution">
    <text evidence="2">The sequence shown here is derived from an EMBL/GenBank/DDBJ whole genome shotgun (WGS) entry which is preliminary data.</text>
</comment>
<gene>
    <name evidence="2" type="ORF">FWK35_00022856</name>
</gene>
<dbReference type="SUPFAM" id="SSF56672">
    <property type="entry name" value="DNA/RNA polymerases"/>
    <property type="match status" value="1"/>
</dbReference>
<dbReference type="InterPro" id="IPR000477">
    <property type="entry name" value="RT_dom"/>
</dbReference>
<accession>A0A6G0Z609</accession>
<dbReference type="EMBL" id="VUJU01001257">
    <property type="protein sequence ID" value="KAF0766143.1"/>
    <property type="molecule type" value="Genomic_DNA"/>
</dbReference>
<feature type="domain" description="Reverse transcriptase" evidence="1">
    <location>
        <begin position="223"/>
        <end position="527"/>
    </location>
</feature>
<reference evidence="2 3" key="1">
    <citation type="submission" date="2019-08" db="EMBL/GenBank/DDBJ databases">
        <title>Whole genome of Aphis craccivora.</title>
        <authorList>
            <person name="Voronova N.V."/>
            <person name="Shulinski R.S."/>
            <person name="Bandarenka Y.V."/>
            <person name="Zhorov D.G."/>
            <person name="Warner D."/>
        </authorList>
    </citation>
    <scope>NUCLEOTIDE SEQUENCE [LARGE SCALE GENOMIC DNA]</scope>
    <source>
        <strain evidence="2">180601</strain>
        <tissue evidence="2">Whole Body</tissue>
    </source>
</reference>
<protein>
    <submittedName>
        <fullName evidence="2">Craniofacial development protein 2-like</fullName>
    </submittedName>
</protein>
<evidence type="ECO:0000313" key="3">
    <source>
        <dbReference type="Proteomes" id="UP000478052"/>
    </source>
</evidence>
<dbReference type="PANTHER" id="PTHR47027:SF20">
    <property type="entry name" value="REVERSE TRANSCRIPTASE-LIKE PROTEIN WITH RNA-DIRECTED DNA POLYMERASE DOMAIN"/>
    <property type="match status" value="1"/>
</dbReference>